<dbReference type="Gene3D" id="3.80.30.10">
    <property type="entry name" value="pyruvate-formate lyase- activating enzyme"/>
    <property type="match status" value="1"/>
</dbReference>
<dbReference type="InterPro" id="IPR012839">
    <property type="entry name" value="Organic_radical_activase"/>
</dbReference>
<evidence type="ECO:0000256" key="3">
    <source>
        <dbReference type="ARBA" id="ARBA00022691"/>
    </source>
</evidence>
<keyword evidence="5" id="KW-0408">Iron</keyword>
<accession>A0A5K7ZBB0</accession>
<dbReference type="PROSITE" id="PS51379">
    <property type="entry name" value="4FE4S_FER_2"/>
    <property type="match status" value="1"/>
</dbReference>
<evidence type="ECO:0000256" key="1">
    <source>
        <dbReference type="ARBA" id="ARBA00001966"/>
    </source>
</evidence>
<dbReference type="PANTHER" id="PTHR30352:SF4">
    <property type="entry name" value="PYRUVATE FORMATE-LYASE 2-ACTIVATING ENZYME"/>
    <property type="match status" value="1"/>
</dbReference>
<dbReference type="SUPFAM" id="SSF102114">
    <property type="entry name" value="Radical SAM enzymes"/>
    <property type="match status" value="1"/>
</dbReference>
<keyword evidence="2" id="KW-0004">4Fe-4S</keyword>
<evidence type="ECO:0000313" key="10">
    <source>
        <dbReference type="Proteomes" id="UP000425960"/>
    </source>
</evidence>
<feature type="domain" description="4Fe-4S ferredoxin-type" evidence="7">
    <location>
        <begin position="9"/>
        <end position="40"/>
    </location>
</feature>
<dbReference type="InterPro" id="IPR017896">
    <property type="entry name" value="4Fe4S_Fe-S-bd"/>
</dbReference>
<proteinExistence type="predicted"/>
<dbReference type="EMBL" id="AP021876">
    <property type="protein sequence ID" value="BBO79458.1"/>
    <property type="molecule type" value="Genomic_DNA"/>
</dbReference>
<name>A0A5K7ZBB0_9BACT</name>
<dbReference type="GO" id="GO:0016491">
    <property type="term" value="F:oxidoreductase activity"/>
    <property type="evidence" value="ECO:0007669"/>
    <property type="project" value="InterPro"/>
</dbReference>
<dbReference type="PANTHER" id="PTHR30352">
    <property type="entry name" value="PYRUVATE FORMATE-LYASE-ACTIVATING ENZYME"/>
    <property type="match status" value="1"/>
</dbReference>
<dbReference type="GO" id="GO:0051539">
    <property type="term" value="F:4 iron, 4 sulfur cluster binding"/>
    <property type="evidence" value="ECO:0007669"/>
    <property type="project" value="UniProtKB-KW"/>
</dbReference>
<dbReference type="SUPFAM" id="SSF54862">
    <property type="entry name" value="4Fe-4S ferredoxins"/>
    <property type="match status" value="1"/>
</dbReference>
<dbReference type="CDD" id="cd01335">
    <property type="entry name" value="Radical_SAM"/>
    <property type="match status" value="1"/>
</dbReference>
<dbReference type="InterPro" id="IPR007197">
    <property type="entry name" value="rSAM"/>
</dbReference>
<evidence type="ECO:0000256" key="4">
    <source>
        <dbReference type="ARBA" id="ARBA00022723"/>
    </source>
</evidence>
<feature type="domain" description="Radical SAM core" evidence="8">
    <location>
        <begin position="5"/>
        <end position="236"/>
    </location>
</feature>
<evidence type="ECO:0000259" key="7">
    <source>
        <dbReference type="PROSITE" id="PS51379"/>
    </source>
</evidence>
<reference evidence="9 10" key="1">
    <citation type="submission" date="2019-11" db="EMBL/GenBank/DDBJ databases">
        <title>Comparative genomics of hydrocarbon-degrading Desulfosarcina strains.</title>
        <authorList>
            <person name="Watanabe M."/>
            <person name="Kojima H."/>
            <person name="Fukui M."/>
        </authorList>
    </citation>
    <scope>NUCLEOTIDE SEQUENCE [LARGE SCALE GENOMIC DNA]</scope>
    <source>
        <strain evidence="9 10">28bB2T</strain>
    </source>
</reference>
<organism evidence="9 10">
    <name type="scientific">Desulfosarcina ovata subsp. sediminis</name>
    <dbReference type="NCBI Taxonomy" id="885957"/>
    <lineage>
        <taxon>Bacteria</taxon>
        <taxon>Pseudomonadati</taxon>
        <taxon>Thermodesulfobacteriota</taxon>
        <taxon>Desulfobacteria</taxon>
        <taxon>Desulfobacterales</taxon>
        <taxon>Desulfosarcinaceae</taxon>
        <taxon>Desulfosarcina</taxon>
    </lineage>
</organism>
<dbReference type="Proteomes" id="UP000425960">
    <property type="component" value="Chromosome"/>
</dbReference>
<sequence length="253" mass="28095">METSADGKPVLNINRSKCAGCVNMSCIEACPTGAREAVGQQLEFDAIIKEVISDRPFYKNSGGGVTISGGDPLLFPKFTLEIAKKLKEEQIHVGIETSCFAKWEKIQPLLPYVGMFLVDIKSLDPIKHKETVGWPLEPILSNIQKLLESGANVRIHLPIIPGFNDTNKDFEAYVEFLRQFVEYNIHGVDALPYHVYGESKYRFLGRHDEYQFKNVKNMPAGNLKPLVQALKAAGIKKITIGGMVGMGGDKQKK</sequence>
<evidence type="ECO:0000256" key="6">
    <source>
        <dbReference type="ARBA" id="ARBA00023014"/>
    </source>
</evidence>
<evidence type="ECO:0000256" key="2">
    <source>
        <dbReference type="ARBA" id="ARBA00022485"/>
    </source>
</evidence>
<protein>
    <submittedName>
        <fullName evidence="9">Uncharacterized protein</fullName>
    </submittedName>
</protein>
<dbReference type="GO" id="GO:0046872">
    <property type="term" value="F:metal ion binding"/>
    <property type="evidence" value="ECO:0007669"/>
    <property type="project" value="UniProtKB-KW"/>
</dbReference>
<evidence type="ECO:0000259" key="8">
    <source>
        <dbReference type="PROSITE" id="PS51918"/>
    </source>
</evidence>
<dbReference type="InterPro" id="IPR058240">
    <property type="entry name" value="rSAM_sf"/>
</dbReference>
<dbReference type="PROSITE" id="PS51918">
    <property type="entry name" value="RADICAL_SAM"/>
    <property type="match status" value="1"/>
</dbReference>
<dbReference type="PIRSF" id="PIRSF000371">
    <property type="entry name" value="PFL_act_enz"/>
    <property type="match status" value="1"/>
</dbReference>
<dbReference type="KEGG" id="dov:DSCO28_00240"/>
<dbReference type="InterPro" id="IPR034457">
    <property type="entry name" value="Organic_radical-activating"/>
</dbReference>
<dbReference type="AlphaFoldDB" id="A0A5K7ZBB0"/>
<dbReference type="Pfam" id="PF04055">
    <property type="entry name" value="Radical_SAM"/>
    <property type="match status" value="1"/>
</dbReference>
<gene>
    <name evidence="9" type="ORF">DSCO28_00240</name>
</gene>
<evidence type="ECO:0000313" key="9">
    <source>
        <dbReference type="EMBL" id="BBO79458.1"/>
    </source>
</evidence>
<keyword evidence="3" id="KW-0949">S-adenosyl-L-methionine</keyword>
<keyword evidence="6" id="KW-0411">Iron-sulfur</keyword>
<evidence type="ECO:0000256" key="5">
    <source>
        <dbReference type="ARBA" id="ARBA00023004"/>
    </source>
</evidence>
<dbReference type="NCBIfam" id="TIGR02494">
    <property type="entry name" value="PFLE_PFLC"/>
    <property type="match status" value="1"/>
</dbReference>
<comment type="cofactor">
    <cofactor evidence="1">
        <name>[4Fe-4S] cluster</name>
        <dbReference type="ChEBI" id="CHEBI:49883"/>
    </cofactor>
</comment>
<keyword evidence="4" id="KW-0479">Metal-binding</keyword>